<reference evidence="3" key="1">
    <citation type="journal article" date="2020" name="Nat. Commun.">
        <title>Genome assembly of wild tea tree DASZ reveals pedigree and selection history of tea varieties.</title>
        <authorList>
            <person name="Zhang W."/>
            <person name="Zhang Y."/>
            <person name="Qiu H."/>
            <person name="Guo Y."/>
            <person name="Wan H."/>
            <person name="Zhang X."/>
            <person name="Scossa F."/>
            <person name="Alseekh S."/>
            <person name="Zhang Q."/>
            <person name="Wang P."/>
            <person name="Xu L."/>
            <person name="Schmidt M.H."/>
            <person name="Jia X."/>
            <person name="Li D."/>
            <person name="Zhu A."/>
            <person name="Guo F."/>
            <person name="Chen W."/>
            <person name="Ni D."/>
            <person name="Usadel B."/>
            <person name="Fernie A.R."/>
            <person name="Wen W."/>
        </authorList>
    </citation>
    <scope>NUCLEOTIDE SEQUENCE [LARGE SCALE GENOMIC DNA]</scope>
    <source>
        <strain evidence="3">cv. G240</strain>
    </source>
</reference>
<proteinExistence type="predicted"/>
<keyword evidence="1" id="KW-1133">Transmembrane helix</keyword>
<evidence type="ECO:0000256" key="1">
    <source>
        <dbReference type="SAM" id="Phobius"/>
    </source>
</evidence>
<accession>A0A7J7GVR4</accession>
<keyword evidence="1" id="KW-0472">Membrane</keyword>
<dbReference type="PANTHER" id="PTHR33973">
    <property type="entry name" value="OS07G0153300 PROTEIN"/>
    <property type="match status" value="1"/>
</dbReference>
<evidence type="ECO:0000313" key="3">
    <source>
        <dbReference type="Proteomes" id="UP000593564"/>
    </source>
</evidence>
<comment type="caution">
    <text evidence="2">The sequence shown here is derived from an EMBL/GenBank/DDBJ whole genome shotgun (WGS) entry which is preliminary data.</text>
</comment>
<evidence type="ECO:0000313" key="2">
    <source>
        <dbReference type="EMBL" id="KAF5944760.1"/>
    </source>
</evidence>
<keyword evidence="3" id="KW-1185">Reference proteome</keyword>
<dbReference type="EMBL" id="JACBKZ010000008">
    <property type="protein sequence ID" value="KAF5944760.1"/>
    <property type="molecule type" value="Genomic_DNA"/>
</dbReference>
<protein>
    <submittedName>
        <fullName evidence="2">Uncharacterized protein</fullName>
    </submittedName>
</protein>
<organism evidence="2 3">
    <name type="scientific">Camellia sinensis</name>
    <name type="common">Tea plant</name>
    <name type="synonym">Thea sinensis</name>
    <dbReference type="NCBI Taxonomy" id="4442"/>
    <lineage>
        <taxon>Eukaryota</taxon>
        <taxon>Viridiplantae</taxon>
        <taxon>Streptophyta</taxon>
        <taxon>Embryophyta</taxon>
        <taxon>Tracheophyta</taxon>
        <taxon>Spermatophyta</taxon>
        <taxon>Magnoliopsida</taxon>
        <taxon>eudicotyledons</taxon>
        <taxon>Gunneridae</taxon>
        <taxon>Pentapetalae</taxon>
        <taxon>asterids</taxon>
        <taxon>Ericales</taxon>
        <taxon>Theaceae</taxon>
        <taxon>Camellia</taxon>
    </lineage>
</organism>
<keyword evidence="1" id="KW-0812">Transmembrane</keyword>
<reference evidence="2 3" key="2">
    <citation type="submission" date="2020-07" db="EMBL/GenBank/DDBJ databases">
        <title>Genome assembly of wild tea tree DASZ reveals pedigree and selection history of tea varieties.</title>
        <authorList>
            <person name="Zhang W."/>
        </authorList>
    </citation>
    <scope>NUCLEOTIDE SEQUENCE [LARGE SCALE GENOMIC DNA]</scope>
    <source>
        <strain evidence="3">cv. G240</strain>
        <tissue evidence="2">Leaf</tissue>
    </source>
</reference>
<sequence>MQDMLENWSMRTNAPGDNIFVTFSVRHPKLGDYFTASLTGKRISSSAADLALFFWLMPHNVALAIYWEVSALAWLWII</sequence>
<dbReference type="AlphaFoldDB" id="A0A7J7GVR4"/>
<dbReference type="PANTHER" id="PTHR33973:SF4">
    <property type="entry name" value="OS07G0153300 PROTEIN"/>
    <property type="match status" value="1"/>
</dbReference>
<feature type="transmembrane region" description="Helical" evidence="1">
    <location>
        <begin position="50"/>
        <end position="77"/>
    </location>
</feature>
<dbReference type="Proteomes" id="UP000593564">
    <property type="component" value="Unassembled WGS sequence"/>
</dbReference>
<gene>
    <name evidence="2" type="ORF">HYC85_018837</name>
</gene>
<name>A0A7J7GVR4_CAMSI</name>
<dbReference type="InterPro" id="IPR010775">
    <property type="entry name" value="DUF1365"/>
</dbReference>